<dbReference type="Pfam" id="PF12792">
    <property type="entry name" value="CSS-motif"/>
    <property type="match status" value="1"/>
</dbReference>
<feature type="domain" description="EAL" evidence="11">
    <location>
        <begin position="268"/>
        <end position="520"/>
    </location>
</feature>
<proteinExistence type="predicted"/>
<dbReference type="EMBL" id="CADIJQ010000008">
    <property type="protein sequence ID" value="CAB3727742.1"/>
    <property type="molecule type" value="Genomic_DNA"/>
</dbReference>
<gene>
    <name evidence="12" type="primary">pdeN</name>
    <name evidence="12" type="ORF">LMG3441_04389</name>
</gene>
<evidence type="ECO:0000256" key="5">
    <source>
        <dbReference type="ARBA" id="ARBA00022692"/>
    </source>
</evidence>
<protein>
    <recommendedName>
        <fullName evidence="2">cyclic-guanylate-specific phosphodiesterase</fullName>
        <ecNumber evidence="2">3.1.4.52</ecNumber>
    </recommendedName>
</protein>
<dbReference type="GO" id="GO:0005886">
    <property type="term" value="C:plasma membrane"/>
    <property type="evidence" value="ECO:0007669"/>
    <property type="project" value="UniProtKB-SubCell"/>
</dbReference>
<dbReference type="InterPro" id="IPR035919">
    <property type="entry name" value="EAL_sf"/>
</dbReference>
<evidence type="ECO:0000256" key="6">
    <source>
        <dbReference type="ARBA" id="ARBA00022801"/>
    </source>
</evidence>
<evidence type="ECO:0000256" key="3">
    <source>
        <dbReference type="ARBA" id="ARBA00022475"/>
    </source>
</evidence>
<keyword evidence="5 10" id="KW-0812">Transmembrane</keyword>
<evidence type="ECO:0000313" key="13">
    <source>
        <dbReference type="Proteomes" id="UP000494269"/>
    </source>
</evidence>
<organism evidence="12 13">
    <name type="scientific">Achromobacter kerstersii</name>
    <dbReference type="NCBI Taxonomy" id="1353890"/>
    <lineage>
        <taxon>Bacteria</taxon>
        <taxon>Pseudomonadati</taxon>
        <taxon>Pseudomonadota</taxon>
        <taxon>Betaproteobacteria</taxon>
        <taxon>Burkholderiales</taxon>
        <taxon>Alcaligenaceae</taxon>
        <taxon>Achromobacter</taxon>
    </lineage>
</organism>
<evidence type="ECO:0000256" key="9">
    <source>
        <dbReference type="ARBA" id="ARBA00034290"/>
    </source>
</evidence>
<name>A0A6S7ANI3_9BURK</name>
<evidence type="ECO:0000256" key="8">
    <source>
        <dbReference type="ARBA" id="ARBA00023136"/>
    </source>
</evidence>
<dbReference type="EC" id="3.1.4.52" evidence="2"/>
<keyword evidence="3" id="KW-1003">Cell membrane</keyword>
<dbReference type="PANTHER" id="PTHR33121:SF81">
    <property type="entry name" value="CYCLIC DI-GMP PHOSPHODIESTERASE PDEB-RELATED"/>
    <property type="match status" value="1"/>
</dbReference>
<dbReference type="Proteomes" id="UP000494269">
    <property type="component" value="Unassembled WGS sequence"/>
</dbReference>
<dbReference type="PROSITE" id="PS50883">
    <property type="entry name" value="EAL"/>
    <property type="match status" value="1"/>
</dbReference>
<evidence type="ECO:0000256" key="10">
    <source>
        <dbReference type="SAM" id="Phobius"/>
    </source>
</evidence>
<evidence type="ECO:0000259" key="11">
    <source>
        <dbReference type="PROSITE" id="PS50883"/>
    </source>
</evidence>
<dbReference type="SMART" id="SM00052">
    <property type="entry name" value="EAL"/>
    <property type="match status" value="1"/>
</dbReference>
<comment type="subcellular location">
    <subcellularLocation>
        <location evidence="1">Cell membrane</location>
        <topology evidence="1">Multi-pass membrane protein</topology>
    </subcellularLocation>
</comment>
<dbReference type="Gene3D" id="3.20.20.450">
    <property type="entry name" value="EAL domain"/>
    <property type="match status" value="1"/>
</dbReference>
<dbReference type="InterPro" id="IPR050706">
    <property type="entry name" value="Cyclic-di-GMP_PDE-like"/>
</dbReference>
<keyword evidence="8 10" id="KW-0472">Membrane</keyword>
<keyword evidence="7 10" id="KW-1133">Transmembrane helix</keyword>
<dbReference type="InterPro" id="IPR001633">
    <property type="entry name" value="EAL_dom"/>
</dbReference>
<comment type="catalytic activity">
    <reaction evidence="9">
        <text>3',3'-c-di-GMP + H2O = 5'-phosphoguanylyl(3'-&gt;5')guanosine + H(+)</text>
        <dbReference type="Rhea" id="RHEA:24902"/>
        <dbReference type="ChEBI" id="CHEBI:15377"/>
        <dbReference type="ChEBI" id="CHEBI:15378"/>
        <dbReference type="ChEBI" id="CHEBI:58754"/>
        <dbReference type="ChEBI" id="CHEBI:58805"/>
        <dbReference type="EC" id="3.1.4.52"/>
    </reaction>
</comment>
<accession>A0A6S7ANI3</accession>
<dbReference type="PANTHER" id="PTHR33121">
    <property type="entry name" value="CYCLIC DI-GMP PHOSPHODIESTERASE PDEF"/>
    <property type="match status" value="1"/>
</dbReference>
<evidence type="ECO:0000256" key="2">
    <source>
        <dbReference type="ARBA" id="ARBA00012282"/>
    </source>
</evidence>
<dbReference type="GO" id="GO:0071111">
    <property type="term" value="F:cyclic-guanylate-specific phosphodiesterase activity"/>
    <property type="evidence" value="ECO:0007669"/>
    <property type="project" value="UniProtKB-EC"/>
</dbReference>
<keyword evidence="13" id="KW-1185">Reference proteome</keyword>
<reference evidence="12 13" key="1">
    <citation type="submission" date="2020-04" db="EMBL/GenBank/DDBJ databases">
        <authorList>
            <person name="De Canck E."/>
        </authorList>
    </citation>
    <scope>NUCLEOTIDE SEQUENCE [LARGE SCALE GENOMIC DNA]</scope>
    <source>
        <strain evidence="12 13">LMG 3441</strain>
    </source>
</reference>
<dbReference type="CDD" id="cd01948">
    <property type="entry name" value="EAL"/>
    <property type="match status" value="1"/>
</dbReference>
<dbReference type="InterPro" id="IPR024744">
    <property type="entry name" value="CSS-motif_dom"/>
</dbReference>
<dbReference type="Pfam" id="PF00563">
    <property type="entry name" value="EAL"/>
    <property type="match status" value="1"/>
</dbReference>
<sequence>MTTSGMTVRVPSWRYLPVAFALLLPIVLCVAWSWVHAKNERRNEAEAAAQIVRVQVETILSQAWSVLDRVAELTPKPCAEVLPLLQRWSALNPYFRALILANSDHIYCSSVLGTVDFSVGDFRNWPIDATPDRWLFSVAGTPLAPERPAILLGKPGAPGYSGAVALDGRYILDLLNAVASLGDYGLELIVGKGAPIRSESWKASSKGAELIYDEVTRNNGRVALTINVRAPAEGLVHAWQQLLLSYLPVALLIGAGLAFAAYRLQVNRLSFKEQLRSAMRANEFQVYYQPVYGQLTGQCEGAEALMRWNRPGVGFVRPDIFIASAEAEGMIIPLTQHLLRLIERDMQTWATPPDFHIGVNIAPEHLSGTTLVSDVQAFRANIAARQPLVVLEITERSLIADNGQARRNIDALRADGVRVAIDDFGTGHCSLSYLQKFPVDYLKIDKGFVQAILPSGEEAPVLDVIITLSHRLNLAVVAEGVETQVQFDYLTARGVAFIQGYLFARPMPSADFVRWYVGHSPPGAVAAAAQRPVTDAPNAA</sequence>
<evidence type="ECO:0000256" key="4">
    <source>
        <dbReference type="ARBA" id="ARBA00022636"/>
    </source>
</evidence>
<evidence type="ECO:0000313" key="12">
    <source>
        <dbReference type="EMBL" id="CAB3727742.1"/>
    </source>
</evidence>
<keyword evidence="4" id="KW-0973">c-di-GMP</keyword>
<dbReference type="AlphaFoldDB" id="A0A6S7ANI3"/>
<evidence type="ECO:0000256" key="7">
    <source>
        <dbReference type="ARBA" id="ARBA00022989"/>
    </source>
</evidence>
<dbReference type="SUPFAM" id="SSF141868">
    <property type="entry name" value="EAL domain-like"/>
    <property type="match status" value="1"/>
</dbReference>
<feature type="transmembrane region" description="Helical" evidence="10">
    <location>
        <begin position="15"/>
        <end position="35"/>
    </location>
</feature>
<keyword evidence="6 12" id="KW-0378">Hydrolase</keyword>
<feature type="transmembrane region" description="Helical" evidence="10">
    <location>
        <begin position="243"/>
        <end position="262"/>
    </location>
</feature>
<evidence type="ECO:0000256" key="1">
    <source>
        <dbReference type="ARBA" id="ARBA00004651"/>
    </source>
</evidence>